<dbReference type="Pfam" id="PF02136">
    <property type="entry name" value="NTF2"/>
    <property type="match status" value="1"/>
</dbReference>
<dbReference type="OMA" id="VNNIHQV"/>
<dbReference type="PANTHER" id="PTHR10693">
    <property type="entry name" value="RAS GTPASE-ACTIVATING PROTEIN-BINDING PROTEIN"/>
    <property type="match status" value="1"/>
</dbReference>
<feature type="compositionally biased region" description="Basic residues" evidence="3">
    <location>
        <begin position="161"/>
        <end position="170"/>
    </location>
</feature>
<evidence type="ECO:0000259" key="5">
    <source>
        <dbReference type="PROSITE" id="PS50177"/>
    </source>
</evidence>
<evidence type="ECO:0000256" key="1">
    <source>
        <dbReference type="ARBA" id="ARBA00022884"/>
    </source>
</evidence>
<evidence type="ECO:0000256" key="3">
    <source>
        <dbReference type="SAM" id="MobiDB-lite"/>
    </source>
</evidence>
<protein>
    <recommendedName>
        <fullName evidence="8">NTF2 domain-containing protein</fullName>
    </recommendedName>
</protein>
<dbReference type="InterPro" id="IPR018222">
    <property type="entry name" value="Nuclear_transport_factor_2_euk"/>
</dbReference>
<dbReference type="FunCoup" id="A0A3Q7H2F5">
    <property type="interactions" value="3525"/>
</dbReference>
<feature type="compositionally biased region" description="Polar residues" evidence="3">
    <location>
        <begin position="140"/>
        <end position="158"/>
    </location>
</feature>
<dbReference type="SUPFAM" id="SSF54427">
    <property type="entry name" value="NTF2-like"/>
    <property type="match status" value="1"/>
</dbReference>
<dbReference type="InParanoid" id="A0A3Q7H2F5"/>
<feature type="compositionally biased region" description="Basic and acidic residues" evidence="3">
    <location>
        <begin position="635"/>
        <end position="646"/>
    </location>
</feature>
<accession>A0A3Q7H2F5</accession>
<sequence>MLEHMNGNFEEDENGIGLSLSLSIGGNYTKKDDQICNNSNDKMLIECQRSKKRALHREMMENEELVSRKSKITTFGDDDVKSLNLFVNQDSCLKDHNLLVPICDHRNVEKRELTKKNCGGFRIYNSNTSYDQCRSSESNGSTITECQSSSPKGTSSEQCRAHQRRAGPKNRGKEELWHDSVALTNASFTPSQFVEHAGGVDLSQPLKHITVANAFVQQYYHILHHSPGLVFRFYQDISKLGRPEEDGSMGITTTMQAINDKILSLNYGDLRAEIKSVDAQESFNGGVHVLVTGYLTGKDNLVRNFCQTFFLAPQDRGYFVLNDMFRYVETASQHDTVQVPVTDAVAPVTPEQSNCNNLWFFWQYRNKQLTFFLLPVVADPPTAPQNHIPEQSTPPAEEADVGEVYNPSENGDVLIVEEEVPVSEVVHEVQDGSEVVAESDNKTGEVPKKSYASIVMHLKESAATFSPPPAPAARKPMTKSVVQVNQPAATTTDGPYSSSETIDNINDTEGMQLQTADGYSIYIKGLPMSATVALLADEFKKFGPIKNGGIQVRSNRQQGFCFGFVEFEVESAVQKAIEASPVLIGDRQAVVEEKRSTNSRLNARGGGRFQSGRGGGFRNDVGGRGRGNYLGGRGYGRDDFHGRNEFNNRGGNRGGSSNRGGEGYRRADNTGGRMSRGGGMSNGTAKGPAPRYSATA</sequence>
<keyword evidence="1 2" id="KW-0694">RNA-binding</keyword>
<dbReference type="SUPFAM" id="SSF54928">
    <property type="entry name" value="RNA-binding domain, RBD"/>
    <property type="match status" value="1"/>
</dbReference>
<dbReference type="CDD" id="cd00590">
    <property type="entry name" value="RRM_SF"/>
    <property type="match status" value="1"/>
</dbReference>
<reference evidence="6" key="2">
    <citation type="submission" date="2019-01" db="UniProtKB">
        <authorList>
            <consortium name="EnsemblPlants"/>
        </authorList>
    </citation>
    <scope>IDENTIFICATION</scope>
    <source>
        <strain evidence="6">cv. Heinz 1706</strain>
    </source>
</reference>
<dbReference type="Proteomes" id="UP000004994">
    <property type="component" value="Chromosome 6"/>
</dbReference>
<dbReference type="PaxDb" id="4081-Solyc06g083300.2.1"/>
<evidence type="ECO:0000256" key="2">
    <source>
        <dbReference type="PROSITE-ProRule" id="PRU00176"/>
    </source>
</evidence>
<feature type="domain" description="NTF2" evidence="5">
    <location>
        <begin position="211"/>
        <end position="327"/>
    </location>
</feature>
<dbReference type="Gramene" id="Solyc06g083300.3.1">
    <property type="protein sequence ID" value="Solyc06g083300.3.1"/>
    <property type="gene ID" value="Solyc06g083300.3"/>
</dbReference>
<dbReference type="InterPro" id="IPR012677">
    <property type="entry name" value="Nucleotide-bd_a/b_plait_sf"/>
</dbReference>
<dbReference type="InterPro" id="IPR032710">
    <property type="entry name" value="NTF2-like_dom_sf"/>
</dbReference>
<feature type="region of interest" description="Disordered" evidence="3">
    <location>
        <begin position="383"/>
        <end position="403"/>
    </location>
</feature>
<dbReference type="Gene3D" id="3.10.450.50">
    <property type="match status" value="1"/>
</dbReference>
<feature type="region of interest" description="Disordered" evidence="3">
    <location>
        <begin position="140"/>
        <end position="174"/>
    </location>
</feature>
<proteinExistence type="predicted"/>
<evidence type="ECO:0000259" key="4">
    <source>
        <dbReference type="PROSITE" id="PS50102"/>
    </source>
</evidence>
<dbReference type="EnsemblPlants" id="Solyc06g083300.3.1">
    <property type="protein sequence ID" value="Solyc06g083300.3.1"/>
    <property type="gene ID" value="Solyc06g083300.3"/>
</dbReference>
<dbReference type="GO" id="GO:0005829">
    <property type="term" value="C:cytosol"/>
    <property type="evidence" value="ECO:0000318"/>
    <property type="project" value="GO_Central"/>
</dbReference>
<dbReference type="InterPro" id="IPR000504">
    <property type="entry name" value="RRM_dom"/>
</dbReference>
<dbReference type="PANTHER" id="PTHR10693:SF86">
    <property type="entry name" value="G3BP-LIKE PROTEIN ISOFORM X1"/>
    <property type="match status" value="1"/>
</dbReference>
<dbReference type="Gene3D" id="3.30.70.330">
    <property type="match status" value="1"/>
</dbReference>
<feature type="compositionally biased region" description="Gly residues" evidence="3">
    <location>
        <begin position="651"/>
        <end position="661"/>
    </location>
</feature>
<dbReference type="PROSITE" id="PS50177">
    <property type="entry name" value="NTF2_DOMAIN"/>
    <property type="match status" value="1"/>
</dbReference>
<organism evidence="6">
    <name type="scientific">Solanum lycopersicum</name>
    <name type="common">Tomato</name>
    <name type="synonym">Lycopersicon esculentum</name>
    <dbReference type="NCBI Taxonomy" id="4081"/>
    <lineage>
        <taxon>Eukaryota</taxon>
        <taxon>Viridiplantae</taxon>
        <taxon>Streptophyta</taxon>
        <taxon>Embryophyta</taxon>
        <taxon>Tracheophyta</taxon>
        <taxon>Spermatophyta</taxon>
        <taxon>Magnoliopsida</taxon>
        <taxon>eudicotyledons</taxon>
        <taxon>Gunneridae</taxon>
        <taxon>Pentapetalae</taxon>
        <taxon>asterids</taxon>
        <taxon>lamiids</taxon>
        <taxon>Solanales</taxon>
        <taxon>Solanaceae</taxon>
        <taxon>Solanoideae</taxon>
        <taxon>Solaneae</taxon>
        <taxon>Solanum</taxon>
        <taxon>Solanum subgen. Lycopersicon</taxon>
    </lineage>
</organism>
<dbReference type="CDD" id="cd00780">
    <property type="entry name" value="NTF2"/>
    <property type="match status" value="1"/>
</dbReference>
<name>A0A3Q7H2F5_SOLLC</name>
<evidence type="ECO:0000313" key="7">
    <source>
        <dbReference type="Proteomes" id="UP000004994"/>
    </source>
</evidence>
<dbReference type="PROSITE" id="PS50102">
    <property type="entry name" value="RRM"/>
    <property type="match status" value="1"/>
</dbReference>
<dbReference type="SMART" id="SM00360">
    <property type="entry name" value="RRM"/>
    <property type="match status" value="1"/>
</dbReference>
<evidence type="ECO:0000313" key="6">
    <source>
        <dbReference type="EnsemblPlants" id="Solyc06g083300.3.1"/>
    </source>
</evidence>
<dbReference type="AlphaFoldDB" id="A0A3Q7H2F5"/>
<dbReference type="InterPro" id="IPR039539">
    <property type="entry name" value="Ras_GTPase_bind_prot"/>
</dbReference>
<dbReference type="InterPro" id="IPR002075">
    <property type="entry name" value="NTF2_dom"/>
</dbReference>
<feature type="domain" description="RRM" evidence="4">
    <location>
        <begin position="519"/>
        <end position="596"/>
    </location>
</feature>
<feature type="region of interest" description="Disordered" evidence="3">
    <location>
        <begin position="592"/>
        <end position="696"/>
    </location>
</feature>
<dbReference type="InterPro" id="IPR035979">
    <property type="entry name" value="RBD_domain_sf"/>
</dbReference>
<feature type="compositionally biased region" description="Polar residues" evidence="3">
    <location>
        <begin position="384"/>
        <end position="394"/>
    </location>
</feature>
<dbReference type="FunFam" id="3.10.450.50:FF:000003">
    <property type="entry name" value="Nuclear transport factor 2 family protein"/>
    <property type="match status" value="1"/>
</dbReference>
<evidence type="ECO:0008006" key="8">
    <source>
        <dbReference type="Google" id="ProtNLM"/>
    </source>
</evidence>
<reference evidence="6" key="1">
    <citation type="journal article" date="2012" name="Nature">
        <title>The tomato genome sequence provides insights into fleshy fruit evolution.</title>
        <authorList>
            <consortium name="Tomato Genome Consortium"/>
        </authorList>
    </citation>
    <scope>NUCLEOTIDE SEQUENCE [LARGE SCALE GENOMIC DNA]</scope>
    <source>
        <strain evidence="6">cv. Heinz 1706</strain>
    </source>
</reference>
<keyword evidence="7" id="KW-1185">Reference proteome</keyword>
<feature type="compositionally biased region" description="Gly residues" evidence="3">
    <location>
        <begin position="604"/>
        <end position="634"/>
    </location>
</feature>
<dbReference type="GO" id="GO:0003729">
    <property type="term" value="F:mRNA binding"/>
    <property type="evidence" value="ECO:0000318"/>
    <property type="project" value="GO_Central"/>
</dbReference>
<dbReference type="Pfam" id="PF00076">
    <property type="entry name" value="RRM_1"/>
    <property type="match status" value="1"/>
</dbReference>